<evidence type="ECO:0000313" key="3">
    <source>
        <dbReference type="Proteomes" id="UP000028547"/>
    </source>
</evidence>
<proteinExistence type="predicted"/>
<accession>A0A084T082</accession>
<dbReference type="AlphaFoldDB" id="A0A084T082"/>
<gene>
    <name evidence="2" type="ORF">Q664_04930</name>
</gene>
<evidence type="ECO:0000313" key="2">
    <source>
        <dbReference type="EMBL" id="KFA94117.1"/>
    </source>
</evidence>
<evidence type="ECO:0000256" key="1">
    <source>
        <dbReference type="SAM" id="MobiDB-lite"/>
    </source>
</evidence>
<feature type="region of interest" description="Disordered" evidence="1">
    <location>
        <begin position="34"/>
        <end position="62"/>
    </location>
</feature>
<protein>
    <submittedName>
        <fullName evidence="2">Uncharacterized protein</fullName>
    </submittedName>
</protein>
<comment type="caution">
    <text evidence="2">The sequence shown here is derived from an EMBL/GenBank/DDBJ whole genome shotgun (WGS) entry which is preliminary data.</text>
</comment>
<dbReference type="EMBL" id="JPMI01000026">
    <property type="protein sequence ID" value="KFA94117.1"/>
    <property type="molecule type" value="Genomic_DNA"/>
</dbReference>
<sequence length="93" mass="10289">MEAAGIEPAAWHSLTRFHGVFAPGAQLRPFLVPQAGARSEPEEESPSFAATMEEPKKERTPRLDQAGLLRRTESAGRVRLLEVWRQEVGLHSG</sequence>
<reference evidence="2 3" key="1">
    <citation type="submission" date="2014-07" db="EMBL/GenBank/DDBJ databases">
        <title>Draft Genome Sequence of Gephyronic Acid Producer, Cystobacter violaceus Strain Cb vi76.</title>
        <authorList>
            <person name="Stevens D.C."/>
            <person name="Young J."/>
            <person name="Carmichael R."/>
            <person name="Tan J."/>
            <person name="Taylor R.E."/>
        </authorList>
    </citation>
    <scope>NUCLEOTIDE SEQUENCE [LARGE SCALE GENOMIC DNA]</scope>
    <source>
        <strain evidence="2 3">Cb vi76</strain>
    </source>
</reference>
<name>A0A084T082_9BACT</name>
<organism evidence="2 3">
    <name type="scientific">Archangium violaceum Cb vi76</name>
    <dbReference type="NCBI Taxonomy" id="1406225"/>
    <lineage>
        <taxon>Bacteria</taxon>
        <taxon>Pseudomonadati</taxon>
        <taxon>Myxococcota</taxon>
        <taxon>Myxococcia</taxon>
        <taxon>Myxococcales</taxon>
        <taxon>Cystobacterineae</taxon>
        <taxon>Archangiaceae</taxon>
        <taxon>Archangium</taxon>
    </lineage>
</organism>
<feature type="compositionally biased region" description="Basic and acidic residues" evidence="1">
    <location>
        <begin position="53"/>
        <end position="62"/>
    </location>
</feature>
<dbReference type="Proteomes" id="UP000028547">
    <property type="component" value="Unassembled WGS sequence"/>
</dbReference>